<dbReference type="RefSeq" id="WP_035249403.1">
    <property type="nucleotide sequence ID" value="NZ_ARXU01000012.1"/>
</dbReference>
<keyword evidence="3" id="KW-0812">Transmembrane</keyword>
<protein>
    <recommendedName>
        <fullName evidence="4">PNPLA domain-containing protein</fullName>
    </recommendedName>
</protein>
<feature type="active site" description="Proton acceptor" evidence="2">
    <location>
        <position position="204"/>
    </location>
</feature>
<keyword evidence="3" id="KW-0472">Membrane</keyword>
<dbReference type="PROSITE" id="PS51635">
    <property type="entry name" value="PNPLA"/>
    <property type="match status" value="1"/>
</dbReference>
<accession>A0ABR4WA62</accession>
<keyword evidence="2" id="KW-0378">Hydrolase</keyword>
<sequence>MTNTTQTPPRRALVLGCGGVAGGAWSIAALHHLEQQLNWDARDADILIGTSAGAVLATLLGSGVSVAQLLACQQGTSQQCRWDHDHDTGGALPPLPGASLTGARLVLKGLRGEVSPLTAFCGLLPRGQFNMAPFRRLINDATAGADWVAHPATWIMAVDTTTGKRVPFGKGGTPQASIADAVCASYGVPFWCPPVSLGNRSYIDGGVASPTSADLLVDSAVDEVIILAPMASRQPDKPRSPLAAIERRVRRYMTGIVDQEVSKLEKAGKRVIRLEPNADDLQAFGFNMMDPTRRRQVLDTALMTTAVTVQNAF</sequence>
<evidence type="ECO:0000313" key="6">
    <source>
        <dbReference type="Proteomes" id="UP000029443"/>
    </source>
</evidence>
<dbReference type="Pfam" id="PF01734">
    <property type="entry name" value="Patatin"/>
    <property type="match status" value="1"/>
</dbReference>
<evidence type="ECO:0000256" key="1">
    <source>
        <dbReference type="ARBA" id="ARBA00023098"/>
    </source>
</evidence>
<proteinExistence type="predicted"/>
<evidence type="ECO:0000259" key="4">
    <source>
        <dbReference type="PROSITE" id="PS51635"/>
    </source>
</evidence>
<dbReference type="Gene3D" id="3.40.1090.10">
    <property type="entry name" value="Cytosolic phospholipase A2 catalytic domain"/>
    <property type="match status" value="2"/>
</dbReference>
<dbReference type="EMBL" id="ARXU01000012">
    <property type="protein sequence ID" value="KGD60288.1"/>
    <property type="molecule type" value="Genomic_DNA"/>
</dbReference>
<feature type="transmembrane region" description="Helical" evidence="3">
    <location>
        <begin position="12"/>
        <end position="33"/>
    </location>
</feature>
<reference evidence="5 6" key="1">
    <citation type="submission" date="2012-09" db="EMBL/GenBank/DDBJ databases">
        <title>Genome Sequence of alkane-degrading Bacterium Alcanivorax jadensis T9.</title>
        <authorList>
            <person name="Lai Q."/>
            <person name="Shao Z."/>
        </authorList>
    </citation>
    <scope>NUCLEOTIDE SEQUENCE [LARGE SCALE GENOMIC DNA]</scope>
    <source>
        <strain evidence="5 6">T9</strain>
    </source>
</reference>
<feature type="short sequence motif" description="GXSXG" evidence="2">
    <location>
        <begin position="49"/>
        <end position="53"/>
    </location>
</feature>
<dbReference type="InterPro" id="IPR002641">
    <property type="entry name" value="PNPLA_dom"/>
</dbReference>
<keyword evidence="3" id="KW-1133">Transmembrane helix</keyword>
<gene>
    <name evidence="5" type="ORF">T9A_02681</name>
</gene>
<dbReference type="Proteomes" id="UP000029443">
    <property type="component" value="Unassembled WGS sequence"/>
</dbReference>
<dbReference type="SUPFAM" id="SSF52151">
    <property type="entry name" value="FabD/lysophospholipase-like"/>
    <property type="match status" value="1"/>
</dbReference>
<organism evidence="5 6">
    <name type="scientific">Alcanivorax jadensis T9</name>
    <dbReference type="NCBI Taxonomy" id="1177181"/>
    <lineage>
        <taxon>Bacteria</taxon>
        <taxon>Pseudomonadati</taxon>
        <taxon>Pseudomonadota</taxon>
        <taxon>Gammaproteobacteria</taxon>
        <taxon>Oceanospirillales</taxon>
        <taxon>Alcanivoracaceae</taxon>
        <taxon>Alcanivorax</taxon>
    </lineage>
</organism>
<feature type="short sequence motif" description="DGA/G" evidence="2">
    <location>
        <begin position="204"/>
        <end position="206"/>
    </location>
</feature>
<keyword evidence="1 2" id="KW-0443">Lipid metabolism</keyword>
<keyword evidence="2" id="KW-0442">Lipid degradation</keyword>
<evidence type="ECO:0000256" key="3">
    <source>
        <dbReference type="SAM" id="Phobius"/>
    </source>
</evidence>
<feature type="domain" description="PNPLA" evidence="4">
    <location>
        <begin position="14"/>
        <end position="217"/>
    </location>
</feature>
<feature type="transmembrane region" description="Helical" evidence="3">
    <location>
        <begin position="45"/>
        <end position="71"/>
    </location>
</feature>
<evidence type="ECO:0000256" key="2">
    <source>
        <dbReference type="PROSITE-ProRule" id="PRU01161"/>
    </source>
</evidence>
<dbReference type="InterPro" id="IPR016035">
    <property type="entry name" value="Acyl_Trfase/lysoPLipase"/>
</dbReference>
<feature type="active site" description="Nucleophile" evidence="2">
    <location>
        <position position="51"/>
    </location>
</feature>
<comment type="caution">
    <text evidence="5">The sequence shown here is derived from an EMBL/GenBank/DDBJ whole genome shotgun (WGS) entry which is preliminary data.</text>
</comment>
<comment type="caution">
    <text evidence="2">Lacks conserved residue(s) required for the propagation of feature annotation.</text>
</comment>
<evidence type="ECO:0000313" key="5">
    <source>
        <dbReference type="EMBL" id="KGD60288.1"/>
    </source>
</evidence>
<name>A0ABR4WA62_9GAMM</name>
<keyword evidence="6" id="KW-1185">Reference proteome</keyword>